<dbReference type="CDD" id="cd04186">
    <property type="entry name" value="GT_2_like_c"/>
    <property type="match status" value="1"/>
</dbReference>
<keyword evidence="3" id="KW-0808">Transferase</keyword>
<sequence>MPKPLVSIIVLSYNSARYIEKCVSSILQQDYQNWEILIIINGSTDGSAELIRRQYGKYKRVRILDPGENLWFCRGNNYGINHSRGEYVLSLNQDTVMEPNYLGLLVAAMEEDSGLGSVSGKLLHYNFEIDSKTKIIDSTGLEIFRTRRVIDRGQWESDRGQYDRDTEIFGASGAAALYRRSALEAVKLPKLDGKFEYFDEDFIAYKDDIDLSWRLLLYGYRCRYVPRAVVYHGRTIGRSWPTRVINFILNRMRQPRNVRIQSFKNHYLMMVKNEIPRHFWRQLPYILGREILLWIYSLLFEQFQVIAIRDFFRQLPEARRKRRIVMSRAKVGYPKLLYLFD</sequence>
<evidence type="ECO:0000313" key="6">
    <source>
        <dbReference type="Proteomes" id="UP000176547"/>
    </source>
</evidence>
<dbReference type="InterPro" id="IPR029044">
    <property type="entry name" value="Nucleotide-diphossugar_trans"/>
</dbReference>
<dbReference type="Gene3D" id="3.90.550.10">
    <property type="entry name" value="Spore Coat Polysaccharide Biosynthesis Protein SpsA, Chain A"/>
    <property type="match status" value="1"/>
</dbReference>
<evidence type="ECO:0000256" key="1">
    <source>
        <dbReference type="ARBA" id="ARBA00006739"/>
    </source>
</evidence>
<dbReference type="InterPro" id="IPR001173">
    <property type="entry name" value="Glyco_trans_2-like"/>
</dbReference>
<dbReference type="PANTHER" id="PTHR43179">
    <property type="entry name" value="RHAMNOSYLTRANSFERASE WBBL"/>
    <property type="match status" value="1"/>
</dbReference>
<dbReference type="PANTHER" id="PTHR43179:SF12">
    <property type="entry name" value="GALACTOFURANOSYLTRANSFERASE GLFT2"/>
    <property type="match status" value="1"/>
</dbReference>
<proteinExistence type="inferred from homology"/>
<organism evidence="5 6">
    <name type="scientific">Candidatus Doudnabacteria bacterium RIFCSPHIGHO2_01_52_17</name>
    <dbReference type="NCBI Taxonomy" id="1817820"/>
    <lineage>
        <taxon>Bacteria</taxon>
        <taxon>Candidatus Doudnaibacteriota</taxon>
    </lineage>
</organism>
<comment type="similarity">
    <text evidence="1">Belongs to the glycosyltransferase 2 family.</text>
</comment>
<evidence type="ECO:0000256" key="3">
    <source>
        <dbReference type="ARBA" id="ARBA00022679"/>
    </source>
</evidence>
<gene>
    <name evidence="5" type="ORF">A3K06_00460</name>
</gene>
<comment type="caution">
    <text evidence="5">The sequence shown here is derived from an EMBL/GenBank/DDBJ whole genome shotgun (WGS) entry which is preliminary data.</text>
</comment>
<dbReference type="AlphaFoldDB" id="A0A1F5ND40"/>
<dbReference type="SUPFAM" id="SSF53448">
    <property type="entry name" value="Nucleotide-diphospho-sugar transferases"/>
    <property type="match status" value="1"/>
</dbReference>
<name>A0A1F5ND40_9BACT</name>
<feature type="domain" description="Glycosyltransferase 2-like" evidence="4">
    <location>
        <begin position="7"/>
        <end position="185"/>
    </location>
</feature>
<reference evidence="5 6" key="1">
    <citation type="journal article" date="2016" name="Nat. Commun.">
        <title>Thousands of microbial genomes shed light on interconnected biogeochemical processes in an aquifer system.</title>
        <authorList>
            <person name="Anantharaman K."/>
            <person name="Brown C.T."/>
            <person name="Hug L.A."/>
            <person name="Sharon I."/>
            <person name="Castelle C.J."/>
            <person name="Probst A.J."/>
            <person name="Thomas B.C."/>
            <person name="Singh A."/>
            <person name="Wilkins M.J."/>
            <person name="Karaoz U."/>
            <person name="Brodie E.L."/>
            <person name="Williams K.H."/>
            <person name="Hubbard S.S."/>
            <person name="Banfield J.F."/>
        </authorList>
    </citation>
    <scope>NUCLEOTIDE SEQUENCE [LARGE SCALE GENOMIC DNA]</scope>
</reference>
<dbReference type="Pfam" id="PF00535">
    <property type="entry name" value="Glycos_transf_2"/>
    <property type="match status" value="1"/>
</dbReference>
<accession>A0A1F5ND40</accession>
<dbReference type="EMBL" id="MFEG01000029">
    <property type="protein sequence ID" value="OGE75472.1"/>
    <property type="molecule type" value="Genomic_DNA"/>
</dbReference>
<protein>
    <recommendedName>
        <fullName evidence="4">Glycosyltransferase 2-like domain-containing protein</fullName>
    </recommendedName>
</protein>
<evidence type="ECO:0000256" key="2">
    <source>
        <dbReference type="ARBA" id="ARBA00022676"/>
    </source>
</evidence>
<dbReference type="GO" id="GO:0016757">
    <property type="term" value="F:glycosyltransferase activity"/>
    <property type="evidence" value="ECO:0007669"/>
    <property type="project" value="UniProtKB-KW"/>
</dbReference>
<evidence type="ECO:0000259" key="4">
    <source>
        <dbReference type="Pfam" id="PF00535"/>
    </source>
</evidence>
<evidence type="ECO:0000313" key="5">
    <source>
        <dbReference type="EMBL" id="OGE75472.1"/>
    </source>
</evidence>
<dbReference type="Proteomes" id="UP000176547">
    <property type="component" value="Unassembled WGS sequence"/>
</dbReference>
<keyword evidence="2" id="KW-0328">Glycosyltransferase</keyword>